<dbReference type="Gene3D" id="3.40.190.10">
    <property type="entry name" value="Periplasmic binding protein-like II"/>
    <property type="match status" value="2"/>
</dbReference>
<evidence type="ECO:0000256" key="2">
    <source>
        <dbReference type="ARBA" id="ARBA00022448"/>
    </source>
</evidence>
<dbReference type="PANTHER" id="PTHR43649">
    <property type="entry name" value="ARABINOSE-BINDING PROTEIN-RELATED"/>
    <property type="match status" value="1"/>
</dbReference>
<feature type="region of interest" description="Disordered" evidence="3">
    <location>
        <begin position="31"/>
        <end position="79"/>
    </location>
</feature>
<gene>
    <name evidence="4" type="ORF">C2R22_01280</name>
</gene>
<protein>
    <submittedName>
        <fullName evidence="4">ABC transporter substrate-binding protein</fullName>
    </submittedName>
</protein>
<dbReference type="InterPro" id="IPR050490">
    <property type="entry name" value="Bact_solute-bd_prot1"/>
</dbReference>
<keyword evidence="2" id="KW-0813">Transport</keyword>
<dbReference type="InterPro" id="IPR006059">
    <property type="entry name" value="SBP"/>
</dbReference>
<dbReference type="GeneID" id="35590679"/>
<keyword evidence="5" id="KW-1185">Reference proteome</keyword>
<dbReference type="Pfam" id="PF13416">
    <property type="entry name" value="SBP_bac_8"/>
    <property type="match status" value="1"/>
</dbReference>
<dbReference type="KEGG" id="srub:C2R22_01280"/>
<dbReference type="EMBL" id="CP026309">
    <property type="protein sequence ID" value="AUV80455.1"/>
    <property type="molecule type" value="Genomic_DNA"/>
</dbReference>
<dbReference type="RefSeq" id="WP_103423963.1">
    <property type="nucleotide sequence ID" value="NZ_CP026309.1"/>
</dbReference>
<evidence type="ECO:0000313" key="4">
    <source>
        <dbReference type="EMBL" id="AUV80455.1"/>
    </source>
</evidence>
<name>A0A2I8VEW7_9EURY</name>
<feature type="compositionally biased region" description="Gly residues" evidence="3">
    <location>
        <begin position="31"/>
        <end position="62"/>
    </location>
</feature>
<evidence type="ECO:0000313" key="5">
    <source>
        <dbReference type="Proteomes" id="UP000236584"/>
    </source>
</evidence>
<dbReference type="OrthoDB" id="18176at2157"/>
<comment type="similarity">
    <text evidence="1">Belongs to the bacterial solute-binding protein 1 family.</text>
</comment>
<evidence type="ECO:0000256" key="3">
    <source>
        <dbReference type="SAM" id="MobiDB-lite"/>
    </source>
</evidence>
<evidence type="ECO:0000256" key="1">
    <source>
        <dbReference type="ARBA" id="ARBA00008520"/>
    </source>
</evidence>
<dbReference type="SUPFAM" id="SSF53850">
    <property type="entry name" value="Periplasmic binding protein-like II"/>
    <property type="match status" value="1"/>
</dbReference>
<proteinExistence type="inferred from homology"/>
<accession>A0A2I8VEW7</accession>
<dbReference type="PROSITE" id="PS51257">
    <property type="entry name" value="PROKAR_LIPOPROTEIN"/>
    <property type="match status" value="1"/>
</dbReference>
<dbReference type="Proteomes" id="UP000236584">
    <property type="component" value="Chromosome"/>
</dbReference>
<reference evidence="4 5" key="1">
    <citation type="submission" date="2018-01" db="EMBL/GenBank/DDBJ databases">
        <title>Complete genome sequence of Salinigranum rubrum GX10T, an extremely halophilic archaeon isolated from a marine solar saltern.</title>
        <authorList>
            <person name="Han S."/>
        </authorList>
    </citation>
    <scope>NUCLEOTIDE SEQUENCE [LARGE SCALE GENOMIC DNA]</scope>
    <source>
        <strain evidence="4 5">GX10</strain>
    </source>
</reference>
<dbReference type="PANTHER" id="PTHR43649:SF29">
    <property type="entry name" value="OSMOPROTECTIVE COMPOUNDS-BINDING PROTEIN GGTB"/>
    <property type="match status" value="1"/>
</dbReference>
<sequence length="467" mass="49435">MREHDSPTDSVDRRNYLQALVAGAAVGLAGCAGGSGGDGESGGGGGSDSGGSGGSGGSGESSGGESTSSGGSGGQWDSSLEVLHGWAGGDGEAAITALIETFQEQYPEMETNFQAVGASANVNLNATILRRLSNNNPMSSFANWPGNNLARYEGALMDLEADVWDAAGYKDVMQSRAMELCQFNDKMPAVPLGSHRMNNLFYNTAVFEEAGIDASSLDSVDALLDALETINQETDVTPMAQAMVAPWTNLQLWAQIITSQSGVEAYTNFIEGSPDRAAVVEALEALKTINENYITADASSISFTTAGQKVISGEAATIHQGNWVYGMFRADDSFNYQEQWDWIPFPGTEGIYFYHVDAIVAPANNPSREETIAWQKFVGTKEAQIAFNNPKGSVPLRTDIDPSELTDFLAMTYEDLTSSDAYPPTIAHGLAVTPETMGDCKTAFAENFMGPFEVEACADALIGAVSN</sequence>
<dbReference type="AlphaFoldDB" id="A0A2I8VEW7"/>
<organism evidence="4 5">
    <name type="scientific">Salinigranum rubrum</name>
    <dbReference type="NCBI Taxonomy" id="755307"/>
    <lineage>
        <taxon>Archaea</taxon>
        <taxon>Methanobacteriati</taxon>
        <taxon>Methanobacteriota</taxon>
        <taxon>Stenosarchaea group</taxon>
        <taxon>Halobacteria</taxon>
        <taxon>Halobacteriales</taxon>
        <taxon>Haloferacaceae</taxon>
        <taxon>Salinigranum</taxon>
    </lineage>
</organism>